<evidence type="ECO:0000256" key="1">
    <source>
        <dbReference type="ARBA" id="ARBA00009897"/>
    </source>
</evidence>
<comment type="subunit">
    <text evidence="3">Dodecamer. Interacts with BFSP2 and VIM.</text>
</comment>
<comment type="function">
    <text evidence="2">May act as a component of the cytoskeleton or as a chaperone for the reorganization of intermediate filament proteins during terminal differentiation in the lens. Does not seem to have enzymatic activity.</text>
</comment>
<name>A0ABM0K738_APLCA</name>
<dbReference type="SUPFAM" id="SSF54368">
    <property type="entry name" value="Glutamine synthetase, N-terminal domain"/>
    <property type="match status" value="1"/>
</dbReference>
<evidence type="ECO:0000259" key="9">
    <source>
        <dbReference type="PROSITE" id="PS51987"/>
    </source>
</evidence>
<evidence type="ECO:0000256" key="4">
    <source>
        <dbReference type="ARBA" id="ARBA00039404"/>
    </source>
</evidence>
<dbReference type="Gene3D" id="3.10.20.70">
    <property type="entry name" value="Glutamine synthetase, N-terminal domain"/>
    <property type="match status" value="1"/>
</dbReference>
<dbReference type="Gene3D" id="3.30.590.10">
    <property type="entry name" value="Glutamine synthetase/guanido kinase, catalytic domain"/>
    <property type="match status" value="1"/>
</dbReference>
<gene>
    <name evidence="11" type="primary">LOC101860451</name>
</gene>
<dbReference type="InterPro" id="IPR008146">
    <property type="entry name" value="Gln_synth_cat_dom"/>
</dbReference>
<accession>A0ABM0K738</accession>
<feature type="domain" description="GS catalytic" evidence="9">
    <location>
        <begin position="137"/>
        <end position="473"/>
    </location>
</feature>
<dbReference type="InterPro" id="IPR036651">
    <property type="entry name" value="Gln_synt_N_sf"/>
</dbReference>
<dbReference type="PROSITE" id="PS51987">
    <property type="entry name" value="GS_CATALYTIC"/>
    <property type="match status" value="1"/>
</dbReference>
<keyword evidence="10" id="KW-1185">Reference proteome</keyword>
<dbReference type="PANTHER" id="PTHR43407:SF1">
    <property type="entry name" value="LENGSIN"/>
    <property type="match status" value="1"/>
</dbReference>
<protein>
    <recommendedName>
        <fullName evidence="4">Lengsin</fullName>
    </recommendedName>
    <alternativeName>
        <fullName evidence="5">Glutamate-ammonia ligase domain-containing protein 1</fullName>
    </alternativeName>
</protein>
<evidence type="ECO:0000256" key="6">
    <source>
        <dbReference type="PROSITE-ProRule" id="PRU01331"/>
    </source>
</evidence>
<evidence type="ECO:0000256" key="5">
    <source>
        <dbReference type="ARBA" id="ARBA00042675"/>
    </source>
</evidence>
<evidence type="ECO:0000313" key="10">
    <source>
        <dbReference type="Proteomes" id="UP000694888"/>
    </source>
</evidence>
<dbReference type="InterPro" id="IPR014746">
    <property type="entry name" value="Gln_synth/guanido_kin_cat_dom"/>
</dbReference>
<dbReference type="Proteomes" id="UP000694888">
    <property type="component" value="Unplaced"/>
</dbReference>
<sequence length="473" mass="53294">MPLTTNNRDGPAVVETPLYDDVDGQPKSQERLLDYDMVLCTACDVNGSPRGHFVMKNALASLLEEGLEVPFTTGVLGFKSEVPTSVERYRGSSPASRLVPDVSTFKPISWMCQDGRKIGHVLCDLYTGNGTPDPHSPRQLALRQLARLRELGFSIMSAHETEYFVYHRGTLEPLGGQVKDVCNHLHMMGEQKMLYQQMTDLIASGVPIETFMKEYGPGQIEFSMEPQYGIKMADVTHRLRYLAKSVCKRSGFEPSFMTRPQSEFVSSGYHFNHSLWTLDGRNAFYDPEGDHTCSDVIRHWIAGLIKHGDALTCLYSPTVNCYERLHGFFAPTDNVWNYDDRNARLRVKTKAKNVHIEERTPSSACNPYLVLAGLLAAGMDGLVNKLECPPNREFRPFLKGDQKSVPINPLPKSLEESLEALREDEELKTALGEEFVEEYTALIQECQLDKLSNATPLGTSERFEAQRDLYFCM</sequence>
<dbReference type="SMART" id="SM01230">
    <property type="entry name" value="Gln-synt_C"/>
    <property type="match status" value="1"/>
</dbReference>
<dbReference type="Pfam" id="PF00120">
    <property type="entry name" value="Gln-synt_C"/>
    <property type="match status" value="1"/>
</dbReference>
<evidence type="ECO:0000313" key="11">
    <source>
        <dbReference type="RefSeq" id="XP_005110298.2"/>
    </source>
</evidence>
<reference evidence="11" key="1">
    <citation type="submission" date="2025-08" db="UniProtKB">
        <authorList>
            <consortium name="RefSeq"/>
        </authorList>
    </citation>
    <scope>IDENTIFICATION</scope>
</reference>
<dbReference type="GeneID" id="101860451"/>
<proteinExistence type="inferred from homology"/>
<dbReference type="PANTHER" id="PTHR43407">
    <property type="entry name" value="GLUTAMINE SYNTHETASE"/>
    <property type="match status" value="1"/>
</dbReference>
<dbReference type="RefSeq" id="XP_005110298.2">
    <property type="nucleotide sequence ID" value="XM_005110241.3"/>
</dbReference>
<evidence type="ECO:0000256" key="2">
    <source>
        <dbReference type="ARBA" id="ARBA00037583"/>
    </source>
</evidence>
<comment type="similarity">
    <text evidence="1 6 7">Belongs to the glutamine synthetase family.</text>
</comment>
<evidence type="ECO:0000256" key="3">
    <source>
        <dbReference type="ARBA" id="ARBA00038790"/>
    </source>
</evidence>
<evidence type="ECO:0000256" key="8">
    <source>
        <dbReference type="SAM" id="MobiDB-lite"/>
    </source>
</evidence>
<feature type="region of interest" description="Disordered" evidence="8">
    <location>
        <begin position="1"/>
        <end position="25"/>
    </location>
</feature>
<evidence type="ECO:0000256" key="7">
    <source>
        <dbReference type="RuleBase" id="RU000384"/>
    </source>
</evidence>
<dbReference type="SUPFAM" id="SSF55931">
    <property type="entry name" value="Glutamine synthetase/guanido kinase"/>
    <property type="match status" value="1"/>
</dbReference>
<organism evidence="10 11">
    <name type="scientific">Aplysia californica</name>
    <name type="common">California sea hare</name>
    <dbReference type="NCBI Taxonomy" id="6500"/>
    <lineage>
        <taxon>Eukaryota</taxon>
        <taxon>Metazoa</taxon>
        <taxon>Spiralia</taxon>
        <taxon>Lophotrochozoa</taxon>
        <taxon>Mollusca</taxon>
        <taxon>Gastropoda</taxon>
        <taxon>Heterobranchia</taxon>
        <taxon>Euthyneura</taxon>
        <taxon>Tectipleura</taxon>
        <taxon>Aplysiida</taxon>
        <taxon>Aplysioidea</taxon>
        <taxon>Aplysiidae</taxon>
        <taxon>Aplysia</taxon>
    </lineage>
</organism>